<keyword evidence="2" id="KW-0012">Acyltransferase</keyword>
<dbReference type="AlphaFoldDB" id="A0A6N1V827"/>
<dbReference type="EMBL" id="CP054836">
    <property type="protein sequence ID" value="QKV17091.1"/>
    <property type="molecule type" value="Genomic_DNA"/>
</dbReference>
<dbReference type="InterPro" id="IPR050832">
    <property type="entry name" value="Bact_Acetyltransf"/>
</dbReference>
<dbReference type="PANTHER" id="PTHR43877">
    <property type="entry name" value="AMINOALKYLPHOSPHONATE N-ACETYLTRANSFERASE-RELATED-RELATED"/>
    <property type="match status" value="1"/>
</dbReference>
<dbReference type="GO" id="GO:0016747">
    <property type="term" value="F:acyltransferase activity, transferring groups other than amino-acyl groups"/>
    <property type="evidence" value="ECO:0007669"/>
    <property type="project" value="InterPro"/>
</dbReference>
<dbReference type="Proteomes" id="UP000509367">
    <property type="component" value="Chromosome"/>
</dbReference>
<evidence type="ECO:0000256" key="2">
    <source>
        <dbReference type="ARBA" id="ARBA00023315"/>
    </source>
</evidence>
<dbReference type="InterPro" id="IPR000182">
    <property type="entry name" value="GNAT_dom"/>
</dbReference>
<dbReference type="PROSITE" id="PS51186">
    <property type="entry name" value="GNAT"/>
    <property type="match status" value="1"/>
</dbReference>
<dbReference type="Gene3D" id="3.40.630.30">
    <property type="match status" value="1"/>
</dbReference>
<dbReference type="SUPFAM" id="SSF55729">
    <property type="entry name" value="Acyl-CoA N-acyltransferases (Nat)"/>
    <property type="match status" value="1"/>
</dbReference>
<accession>A0A6N1V827</accession>
<protein>
    <submittedName>
        <fullName evidence="4">GNAT family N-acetyltransferase</fullName>
    </submittedName>
</protein>
<dbReference type="InterPro" id="IPR016181">
    <property type="entry name" value="Acyl_CoA_acyltransferase"/>
</dbReference>
<feature type="domain" description="N-acetyltransferase" evidence="3">
    <location>
        <begin position="7"/>
        <end position="149"/>
    </location>
</feature>
<proteinExistence type="predicted"/>
<name>A0A6N1V827_9HYPH</name>
<dbReference type="Pfam" id="PF13673">
    <property type="entry name" value="Acetyltransf_10"/>
    <property type="match status" value="1"/>
</dbReference>
<evidence type="ECO:0000256" key="1">
    <source>
        <dbReference type="ARBA" id="ARBA00022679"/>
    </source>
</evidence>
<keyword evidence="5" id="KW-1185">Reference proteome</keyword>
<organism evidence="4 5">
    <name type="scientific">Oricola thermophila</name>
    <dbReference type="NCBI Taxonomy" id="2742145"/>
    <lineage>
        <taxon>Bacteria</taxon>
        <taxon>Pseudomonadati</taxon>
        <taxon>Pseudomonadota</taxon>
        <taxon>Alphaproteobacteria</taxon>
        <taxon>Hyphomicrobiales</taxon>
        <taxon>Ahrensiaceae</taxon>
        <taxon>Oricola</taxon>
    </lineage>
</organism>
<sequence>MPFETPVCRRVATREEMDACFAIRETVFIAEQNVDPAIERDGLDEQCIHYIAESGGLPVATARARFLGDKIKIERVAVLKEARGTGTGAALMRFLMVDLAADEGAAGRNFFLSSQSPAIRFYERLGFSVCSEEYMEAGIPHRDMRAEISD</sequence>
<dbReference type="RefSeq" id="WP_175274987.1">
    <property type="nucleotide sequence ID" value="NZ_CP054836.1"/>
</dbReference>
<evidence type="ECO:0000259" key="3">
    <source>
        <dbReference type="PROSITE" id="PS51186"/>
    </source>
</evidence>
<evidence type="ECO:0000313" key="4">
    <source>
        <dbReference type="EMBL" id="QKV17091.1"/>
    </source>
</evidence>
<dbReference type="CDD" id="cd04301">
    <property type="entry name" value="NAT_SF"/>
    <property type="match status" value="1"/>
</dbReference>
<gene>
    <name evidence="4" type="ORF">HTY61_00735</name>
</gene>
<keyword evidence="1 4" id="KW-0808">Transferase</keyword>
<reference evidence="4 5" key="1">
    <citation type="submission" date="2020-06" db="EMBL/GenBank/DDBJ databases">
        <title>Oricola thermophila sp. nov. isolated from a tidal sediments.</title>
        <authorList>
            <person name="Kwon K.K."/>
            <person name="Yang S.-H."/>
            <person name="Park M.-J."/>
        </authorList>
    </citation>
    <scope>NUCLEOTIDE SEQUENCE [LARGE SCALE GENOMIC DNA]</scope>
    <source>
        <strain evidence="4 5">MEBiC13590</strain>
    </source>
</reference>
<evidence type="ECO:0000313" key="5">
    <source>
        <dbReference type="Proteomes" id="UP000509367"/>
    </source>
</evidence>
<dbReference type="KEGG" id="orm:HTY61_00735"/>